<dbReference type="EMBL" id="JACOPF010000005">
    <property type="protein sequence ID" value="MBC5690415.1"/>
    <property type="molecule type" value="Genomic_DNA"/>
</dbReference>
<evidence type="ECO:0000256" key="1">
    <source>
        <dbReference type="SAM" id="Phobius"/>
    </source>
</evidence>
<feature type="transmembrane region" description="Helical" evidence="1">
    <location>
        <begin position="153"/>
        <end position="171"/>
    </location>
</feature>
<comment type="caution">
    <text evidence="2">The sequence shown here is derived from an EMBL/GenBank/DDBJ whole genome shotgun (WGS) entry which is preliminary data.</text>
</comment>
<keyword evidence="3" id="KW-1185">Reference proteome</keyword>
<dbReference type="Proteomes" id="UP000652477">
    <property type="component" value="Unassembled WGS sequence"/>
</dbReference>
<feature type="transmembrane region" description="Helical" evidence="1">
    <location>
        <begin position="12"/>
        <end position="36"/>
    </location>
</feature>
<feature type="transmembrane region" description="Helical" evidence="1">
    <location>
        <begin position="84"/>
        <end position="105"/>
    </location>
</feature>
<dbReference type="GO" id="GO:0015293">
    <property type="term" value="F:symporter activity"/>
    <property type="evidence" value="ECO:0007669"/>
    <property type="project" value="InterPro"/>
</dbReference>
<dbReference type="InterPro" id="IPR039672">
    <property type="entry name" value="MFS_2"/>
</dbReference>
<proteinExistence type="predicted"/>
<evidence type="ECO:0000313" key="3">
    <source>
        <dbReference type="Proteomes" id="UP000652477"/>
    </source>
</evidence>
<dbReference type="RefSeq" id="WP_186877069.1">
    <property type="nucleotide sequence ID" value="NZ_JACOPF010000005.1"/>
</dbReference>
<gene>
    <name evidence="2" type="ORF">H8S37_15990</name>
</gene>
<feature type="transmembrane region" description="Helical" evidence="1">
    <location>
        <begin position="316"/>
        <end position="337"/>
    </location>
</feature>
<name>A0A923LKD0_9FIRM</name>
<feature type="transmembrane region" description="Helical" evidence="1">
    <location>
        <begin position="227"/>
        <end position="248"/>
    </location>
</feature>
<dbReference type="CDD" id="cd17332">
    <property type="entry name" value="MFS_MelB_like"/>
    <property type="match status" value="1"/>
</dbReference>
<dbReference type="AlphaFoldDB" id="A0A923LKD0"/>
<reference evidence="2" key="1">
    <citation type="submission" date="2020-08" db="EMBL/GenBank/DDBJ databases">
        <title>Genome public.</title>
        <authorList>
            <person name="Liu C."/>
            <person name="Sun Q."/>
        </authorList>
    </citation>
    <scope>NUCLEOTIDE SEQUENCE</scope>
    <source>
        <strain evidence="2">NSJ-55</strain>
    </source>
</reference>
<sequence>MSKDKVTLKEKISYVAVNLGNIPITTLMSTYLLIFYTNIVGLDPADCATLFLIARIVDALNDPIVGFCIDHLPNTKYGHFRPPLVVGTILCSLNFLLIWFGPLMAEGGKLVIAYISYLLIGVLFPVMDISLNSMLPVMTTDMNERNSLSAIKGLFYTLGVLGISTAAPMILGDTSNQAGYVRLVLIVTAFVAVLSIGGTVGLKERVKPQPGKRYGVKDLFKIMGQRPIWSTFLASLLYMVGFTIMNTVNAYYYTYVMGNLQLFSVVSMVQTIAVFPSMFLLSALIKRFGKKKLYLAGLGIFGILPIMRMLDATSIPLLMVVTLLIGFGQGLCMALLYGIQADNTDYIEVKTGQRAEGAVSSLSSFITKFAMGVGGAIPGYLLAFAGFDAAAATQPEAVIHVIMICLAVIPAVFTFVAVIVFGRFYPLNKEKLEEQNQYLAELRAKSE</sequence>
<organism evidence="2 3">
    <name type="scientific">Mediterraneibacter hominis</name>
    <dbReference type="NCBI Taxonomy" id="2763054"/>
    <lineage>
        <taxon>Bacteria</taxon>
        <taxon>Bacillati</taxon>
        <taxon>Bacillota</taxon>
        <taxon>Clostridia</taxon>
        <taxon>Lachnospirales</taxon>
        <taxon>Lachnospiraceae</taxon>
        <taxon>Mediterraneibacter</taxon>
    </lineage>
</organism>
<dbReference type="SUPFAM" id="SSF103473">
    <property type="entry name" value="MFS general substrate transporter"/>
    <property type="match status" value="1"/>
</dbReference>
<accession>A0A923LKD0</accession>
<dbReference type="PANTHER" id="PTHR11328">
    <property type="entry name" value="MAJOR FACILITATOR SUPERFAMILY DOMAIN-CONTAINING PROTEIN"/>
    <property type="match status" value="1"/>
</dbReference>
<dbReference type="Gene3D" id="1.20.1250.20">
    <property type="entry name" value="MFS general substrate transporter like domains"/>
    <property type="match status" value="2"/>
</dbReference>
<feature type="transmembrane region" description="Helical" evidence="1">
    <location>
        <begin position="397"/>
        <end position="421"/>
    </location>
</feature>
<dbReference type="GO" id="GO:0006814">
    <property type="term" value="P:sodium ion transport"/>
    <property type="evidence" value="ECO:0007669"/>
    <property type="project" value="InterPro"/>
</dbReference>
<keyword evidence="1" id="KW-1133">Transmembrane helix</keyword>
<protein>
    <submittedName>
        <fullName evidence="2">MFS transporter</fullName>
    </submittedName>
</protein>
<dbReference type="InterPro" id="IPR001927">
    <property type="entry name" value="Na/Gal_symport"/>
</dbReference>
<keyword evidence="1" id="KW-0472">Membrane</keyword>
<feature type="transmembrane region" description="Helical" evidence="1">
    <location>
        <begin position="183"/>
        <end position="202"/>
    </location>
</feature>
<feature type="transmembrane region" description="Helical" evidence="1">
    <location>
        <begin position="260"/>
        <end position="281"/>
    </location>
</feature>
<dbReference type="NCBIfam" id="TIGR00792">
    <property type="entry name" value="gph"/>
    <property type="match status" value="1"/>
</dbReference>
<keyword evidence="1" id="KW-0812">Transmembrane</keyword>
<dbReference type="GO" id="GO:0008643">
    <property type="term" value="P:carbohydrate transport"/>
    <property type="evidence" value="ECO:0007669"/>
    <property type="project" value="InterPro"/>
</dbReference>
<evidence type="ECO:0000313" key="2">
    <source>
        <dbReference type="EMBL" id="MBC5690415.1"/>
    </source>
</evidence>
<dbReference type="PANTHER" id="PTHR11328:SF24">
    <property type="entry name" value="MAJOR FACILITATOR SUPERFAMILY (MFS) PROFILE DOMAIN-CONTAINING PROTEIN"/>
    <property type="match status" value="1"/>
</dbReference>
<feature type="transmembrane region" description="Helical" evidence="1">
    <location>
        <begin position="293"/>
        <end position="310"/>
    </location>
</feature>
<dbReference type="GO" id="GO:0005886">
    <property type="term" value="C:plasma membrane"/>
    <property type="evidence" value="ECO:0007669"/>
    <property type="project" value="TreeGrafter"/>
</dbReference>
<dbReference type="Pfam" id="PF13347">
    <property type="entry name" value="MFS_2"/>
    <property type="match status" value="1"/>
</dbReference>
<feature type="transmembrane region" description="Helical" evidence="1">
    <location>
        <begin position="111"/>
        <end position="132"/>
    </location>
</feature>
<feature type="transmembrane region" description="Helical" evidence="1">
    <location>
        <begin position="358"/>
        <end position="385"/>
    </location>
</feature>
<dbReference type="InterPro" id="IPR036259">
    <property type="entry name" value="MFS_trans_sf"/>
</dbReference>